<keyword evidence="11" id="KW-1185">Reference proteome</keyword>
<dbReference type="CDD" id="cd06579">
    <property type="entry name" value="TM_PBP1_transp_AraH_like"/>
    <property type="match status" value="1"/>
</dbReference>
<keyword evidence="2" id="KW-0813">Transport</keyword>
<dbReference type="Proteomes" id="UP000634647">
    <property type="component" value="Unassembled WGS sequence"/>
</dbReference>
<dbReference type="GO" id="GO:0022857">
    <property type="term" value="F:transmembrane transporter activity"/>
    <property type="evidence" value="ECO:0007669"/>
    <property type="project" value="InterPro"/>
</dbReference>
<keyword evidence="4" id="KW-0997">Cell inner membrane</keyword>
<keyword evidence="3" id="KW-1003">Cell membrane</keyword>
<dbReference type="RefSeq" id="WP_092164052.1">
    <property type="nucleotide sequence ID" value="NZ_BNAB01000008.1"/>
</dbReference>
<feature type="transmembrane region" description="Helical" evidence="8">
    <location>
        <begin position="25"/>
        <end position="42"/>
    </location>
</feature>
<keyword evidence="5 8" id="KW-0812">Transmembrane</keyword>
<organism evidence="9 12">
    <name type="scientific">Allgaiera indica</name>
    <dbReference type="NCBI Taxonomy" id="765699"/>
    <lineage>
        <taxon>Bacteria</taxon>
        <taxon>Pseudomonadati</taxon>
        <taxon>Pseudomonadota</taxon>
        <taxon>Alphaproteobacteria</taxon>
        <taxon>Rhodobacterales</taxon>
        <taxon>Paracoccaceae</taxon>
        <taxon>Allgaiera</taxon>
    </lineage>
</organism>
<protein>
    <submittedName>
        <fullName evidence="9">ABC transporter permease</fullName>
    </submittedName>
    <submittedName>
        <fullName evidence="10">Monosaccharide ABC transporter membrane protein, CUT2 family</fullName>
    </submittedName>
</protein>
<reference evidence="9" key="1">
    <citation type="journal article" date="2014" name="Int. J. Syst. Evol. Microbiol.">
        <title>Complete genome sequence of Corynebacterium casei LMG S-19264T (=DSM 44701T), isolated from a smear-ripened cheese.</title>
        <authorList>
            <consortium name="US DOE Joint Genome Institute (JGI-PGF)"/>
            <person name="Walter F."/>
            <person name="Albersmeier A."/>
            <person name="Kalinowski J."/>
            <person name="Ruckert C."/>
        </authorList>
    </citation>
    <scope>NUCLEOTIDE SEQUENCE</scope>
    <source>
        <strain evidence="9">CGMCC 1.10859</strain>
    </source>
</reference>
<gene>
    <name evidence="9" type="ORF">GCM10008024_20590</name>
    <name evidence="10" type="ORF">SAMN05444006_109113</name>
</gene>
<evidence type="ECO:0000256" key="1">
    <source>
        <dbReference type="ARBA" id="ARBA00004651"/>
    </source>
</evidence>
<reference evidence="9" key="3">
    <citation type="submission" date="2023-06" db="EMBL/GenBank/DDBJ databases">
        <authorList>
            <person name="Sun Q."/>
            <person name="Zhou Y."/>
        </authorList>
    </citation>
    <scope>NUCLEOTIDE SEQUENCE</scope>
    <source>
        <strain evidence="9">CGMCC 1.10859</strain>
    </source>
</reference>
<dbReference type="Pfam" id="PF02653">
    <property type="entry name" value="BPD_transp_2"/>
    <property type="match status" value="1"/>
</dbReference>
<comment type="subcellular location">
    <subcellularLocation>
        <location evidence="1">Cell membrane</location>
        <topology evidence="1">Multi-pass membrane protein</topology>
    </subcellularLocation>
</comment>
<evidence type="ECO:0000256" key="3">
    <source>
        <dbReference type="ARBA" id="ARBA00022475"/>
    </source>
</evidence>
<evidence type="ECO:0000256" key="4">
    <source>
        <dbReference type="ARBA" id="ARBA00022519"/>
    </source>
</evidence>
<dbReference type="EMBL" id="BNAB01000008">
    <property type="protein sequence ID" value="GHE02146.1"/>
    <property type="molecule type" value="Genomic_DNA"/>
</dbReference>
<dbReference type="PANTHER" id="PTHR32196:SF21">
    <property type="entry name" value="ABC TRANSPORTER PERMEASE PROTEIN YPHD-RELATED"/>
    <property type="match status" value="1"/>
</dbReference>
<keyword evidence="7 8" id="KW-0472">Membrane</keyword>
<dbReference type="PANTHER" id="PTHR32196">
    <property type="entry name" value="ABC TRANSPORTER PERMEASE PROTEIN YPHD-RELATED-RELATED"/>
    <property type="match status" value="1"/>
</dbReference>
<evidence type="ECO:0000256" key="7">
    <source>
        <dbReference type="ARBA" id="ARBA00023136"/>
    </source>
</evidence>
<sequence length="348" mass="35470">MSQNTTLVETLARATAALRREHSPLPILGVTVLVFAIFAVLAPDSFPTAANLSSIGFQVPETALLGLGVMLSMVLGGIDLSVVAVADLAGVTMVQYFTYVGATRPGHDGPLVIATGIAIALLVGAVCGAINGLIIGRLRVLAILATMATMEVFGGLAIAWTGGNTLPDVPQPILDIANLSPAGIPLPAIILLVCAVCAALLLNGSRFGIRATLVGANPRAANLSGIREKGAQLGIYTASGMLASVAGIIFVARTAGATPNYGAGSYVLLAVVIAVLAGVDPLGGFGTVLGVLLAAFALDMIRAGFVALQLNQFLYEAAQGAILIVVLALGATARGDMHWLARLRRHPR</sequence>
<feature type="transmembrane region" description="Helical" evidence="8">
    <location>
        <begin position="182"/>
        <end position="202"/>
    </location>
</feature>
<dbReference type="AlphaFoldDB" id="A0AAN4URS9"/>
<accession>A0AAN4URS9</accession>
<evidence type="ECO:0000313" key="9">
    <source>
        <dbReference type="EMBL" id="GHE02146.1"/>
    </source>
</evidence>
<feature type="transmembrane region" description="Helical" evidence="8">
    <location>
        <begin position="233"/>
        <end position="255"/>
    </location>
</feature>
<proteinExistence type="predicted"/>
<dbReference type="InterPro" id="IPR001851">
    <property type="entry name" value="ABC_transp_permease"/>
</dbReference>
<feature type="transmembrane region" description="Helical" evidence="8">
    <location>
        <begin position="141"/>
        <end position="162"/>
    </location>
</feature>
<evidence type="ECO:0000256" key="6">
    <source>
        <dbReference type="ARBA" id="ARBA00022989"/>
    </source>
</evidence>
<feature type="transmembrane region" description="Helical" evidence="8">
    <location>
        <begin position="317"/>
        <end position="335"/>
    </location>
</feature>
<reference evidence="10 11" key="2">
    <citation type="submission" date="2016-10" db="EMBL/GenBank/DDBJ databases">
        <authorList>
            <person name="Varghese N."/>
            <person name="Submissions S."/>
        </authorList>
    </citation>
    <scope>NUCLEOTIDE SEQUENCE [LARGE SCALE GENOMIC DNA]</scope>
    <source>
        <strain evidence="10 11">DSM 24802</strain>
    </source>
</reference>
<evidence type="ECO:0000313" key="10">
    <source>
        <dbReference type="EMBL" id="SDX05650.1"/>
    </source>
</evidence>
<dbReference type="GO" id="GO:0005886">
    <property type="term" value="C:plasma membrane"/>
    <property type="evidence" value="ECO:0007669"/>
    <property type="project" value="UniProtKB-SubCell"/>
</dbReference>
<keyword evidence="6 8" id="KW-1133">Transmembrane helix</keyword>
<evidence type="ECO:0000313" key="12">
    <source>
        <dbReference type="Proteomes" id="UP000634647"/>
    </source>
</evidence>
<evidence type="ECO:0000256" key="2">
    <source>
        <dbReference type="ARBA" id="ARBA00022448"/>
    </source>
</evidence>
<comment type="caution">
    <text evidence="9">The sequence shown here is derived from an EMBL/GenBank/DDBJ whole genome shotgun (WGS) entry which is preliminary data.</text>
</comment>
<feature type="transmembrane region" description="Helical" evidence="8">
    <location>
        <begin position="63"/>
        <end position="91"/>
    </location>
</feature>
<evidence type="ECO:0000256" key="5">
    <source>
        <dbReference type="ARBA" id="ARBA00022692"/>
    </source>
</evidence>
<evidence type="ECO:0000313" key="11">
    <source>
        <dbReference type="Proteomes" id="UP000199541"/>
    </source>
</evidence>
<evidence type="ECO:0000256" key="8">
    <source>
        <dbReference type="SAM" id="Phobius"/>
    </source>
</evidence>
<feature type="transmembrane region" description="Helical" evidence="8">
    <location>
        <begin position="111"/>
        <end position="134"/>
    </location>
</feature>
<dbReference type="EMBL" id="FNOB01000009">
    <property type="protein sequence ID" value="SDX05650.1"/>
    <property type="molecule type" value="Genomic_DNA"/>
</dbReference>
<name>A0AAN4URS9_9RHOB</name>
<dbReference type="Proteomes" id="UP000199541">
    <property type="component" value="Unassembled WGS sequence"/>
</dbReference>